<keyword evidence="3" id="KW-0564">Palmitate</keyword>
<dbReference type="EMBL" id="JAHWDQ010000001">
    <property type="protein sequence ID" value="MBW2939939.1"/>
    <property type="molecule type" value="Genomic_DNA"/>
</dbReference>
<dbReference type="InterPro" id="IPR009009">
    <property type="entry name" value="RlpA-like_DPBB"/>
</dbReference>
<reference evidence="7" key="1">
    <citation type="submission" date="2021-07" db="EMBL/GenBank/DDBJ databases">
        <title>Zhongshania sp. CAU 1632 isolated from seawater.</title>
        <authorList>
            <person name="Kim W."/>
        </authorList>
    </citation>
    <scope>NUCLEOTIDE SEQUENCE</scope>
    <source>
        <strain evidence="7">CAU 1632</strain>
    </source>
</reference>
<comment type="caution">
    <text evidence="7">The sequence shown here is derived from an EMBL/GenBank/DDBJ whole genome shotgun (WGS) entry which is preliminary data.</text>
</comment>
<comment type="similarity">
    <text evidence="3 4">Belongs to the RlpA family.</text>
</comment>
<keyword evidence="1 3" id="KW-0456">Lyase</keyword>
<dbReference type="CDD" id="cd22268">
    <property type="entry name" value="DPBB_RlpA-like"/>
    <property type="match status" value="1"/>
</dbReference>
<sequence>MKVELKYLAIALLGLVIAACSNLPKDTASADSGPLDGRERLSPDSGSESTAYTETGRASFYADKFQLRRTANGEFYKHELNTAAHKTLPFGKIVKVSNVANGKSVIVRINDRGPFIRGRIIDLSKSAFSSIGNLASGIIKVEIEVIE</sequence>
<accession>A0ABS6VNQ8</accession>
<keyword evidence="3" id="KW-0449">Lipoprotein</keyword>
<dbReference type="Proteomes" id="UP001166291">
    <property type="component" value="Unassembled WGS sequence"/>
</dbReference>
<dbReference type="HAMAP" id="MF_02071">
    <property type="entry name" value="RlpA"/>
    <property type="match status" value="1"/>
</dbReference>
<gene>
    <name evidence="3" type="primary">rlpA</name>
    <name evidence="7" type="ORF">KXJ70_04090</name>
</gene>
<dbReference type="EC" id="4.2.2.-" evidence="3"/>
<proteinExistence type="inferred from homology"/>
<name>A0ABS6VNQ8_9GAMM</name>
<evidence type="ECO:0000313" key="7">
    <source>
        <dbReference type="EMBL" id="MBW2939939.1"/>
    </source>
</evidence>
<keyword evidence="3" id="KW-0472">Membrane</keyword>
<evidence type="ECO:0000256" key="4">
    <source>
        <dbReference type="RuleBase" id="RU003495"/>
    </source>
</evidence>
<dbReference type="InterPro" id="IPR012997">
    <property type="entry name" value="RplA"/>
</dbReference>
<dbReference type="PANTHER" id="PTHR34183:SF8">
    <property type="entry name" value="ENDOLYTIC PEPTIDOGLYCAN TRANSGLYCOSYLASE RLPA-RELATED"/>
    <property type="match status" value="1"/>
</dbReference>
<organism evidence="7 8">
    <name type="scientific">Zhongshania aquimaris</name>
    <dbReference type="NCBI Taxonomy" id="2857107"/>
    <lineage>
        <taxon>Bacteria</taxon>
        <taxon>Pseudomonadati</taxon>
        <taxon>Pseudomonadota</taxon>
        <taxon>Gammaproteobacteria</taxon>
        <taxon>Cellvibrionales</taxon>
        <taxon>Spongiibacteraceae</taxon>
        <taxon>Zhongshania</taxon>
    </lineage>
</organism>
<feature type="region of interest" description="Disordered" evidence="5">
    <location>
        <begin position="26"/>
        <end position="53"/>
    </location>
</feature>
<dbReference type="PROSITE" id="PS51257">
    <property type="entry name" value="PROKAR_LIPOPROTEIN"/>
    <property type="match status" value="1"/>
</dbReference>
<dbReference type="RefSeq" id="WP_219042173.1">
    <property type="nucleotide sequence ID" value="NZ_JAHWDQ010000001.1"/>
</dbReference>
<evidence type="ECO:0000256" key="3">
    <source>
        <dbReference type="HAMAP-Rule" id="MF_02071"/>
    </source>
</evidence>
<evidence type="ECO:0000259" key="6">
    <source>
        <dbReference type="Pfam" id="PF03330"/>
    </source>
</evidence>
<comment type="function">
    <text evidence="3">Lytic transglycosylase with a strong preference for naked glycan strands that lack stem peptides.</text>
</comment>
<dbReference type="PANTHER" id="PTHR34183">
    <property type="entry name" value="ENDOLYTIC PEPTIDOGLYCAN TRANSGLYCOSYLASE RLPA"/>
    <property type="match status" value="1"/>
</dbReference>
<dbReference type="InterPro" id="IPR034718">
    <property type="entry name" value="RlpA"/>
</dbReference>
<comment type="subcellular location">
    <subcellularLocation>
        <location evidence="3">Cell membrane</location>
        <topology evidence="3">Lipid-anchor</topology>
    </subcellularLocation>
</comment>
<feature type="domain" description="RlpA-like protein double-psi beta-barrel" evidence="6">
    <location>
        <begin position="53"/>
        <end position="143"/>
    </location>
</feature>
<evidence type="ECO:0000313" key="8">
    <source>
        <dbReference type="Proteomes" id="UP001166291"/>
    </source>
</evidence>
<dbReference type="NCBIfam" id="TIGR00413">
    <property type="entry name" value="rlpA"/>
    <property type="match status" value="1"/>
</dbReference>
<feature type="compositionally biased region" description="Polar residues" evidence="5">
    <location>
        <begin position="44"/>
        <end position="53"/>
    </location>
</feature>
<keyword evidence="2 3" id="KW-0961">Cell wall biogenesis/degradation</keyword>
<evidence type="ECO:0000256" key="5">
    <source>
        <dbReference type="SAM" id="MobiDB-lite"/>
    </source>
</evidence>
<dbReference type="Pfam" id="PF03330">
    <property type="entry name" value="DPBB_1"/>
    <property type="match status" value="1"/>
</dbReference>
<protein>
    <recommendedName>
        <fullName evidence="3">Endolytic peptidoglycan transglycosylase RlpA</fullName>
        <ecNumber evidence="3">4.2.2.-</ecNumber>
    </recommendedName>
</protein>
<evidence type="ECO:0000256" key="1">
    <source>
        <dbReference type="ARBA" id="ARBA00023239"/>
    </source>
</evidence>
<keyword evidence="8" id="KW-1185">Reference proteome</keyword>
<evidence type="ECO:0000256" key="2">
    <source>
        <dbReference type="ARBA" id="ARBA00023316"/>
    </source>
</evidence>
<keyword evidence="3" id="KW-1003">Cell membrane</keyword>